<organism evidence="1 2">
    <name type="scientific">Bonamia ostreae</name>
    <dbReference type="NCBI Taxonomy" id="126728"/>
    <lineage>
        <taxon>Eukaryota</taxon>
        <taxon>Sar</taxon>
        <taxon>Rhizaria</taxon>
        <taxon>Endomyxa</taxon>
        <taxon>Ascetosporea</taxon>
        <taxon>Haplosporida</taxon>
        <taxon>Bonamia</taxon>
    </lineage>
</organism>
<accession>A0ABV2AF39</accession>
<protein>
    <submittedName>
        <fullName evidence="1">Uncharacterized protein</fullName>
    </submittedName>
</protein>
<evidence type="ECO:0000313" key="1">
    <source>
        <dbReference type="EMBL" id="MES1918305.1"/>
    </source>
</evidence>
<comment type="caution">
    <text evidence="1">The sequence shown here is derived from an EMBL/GenBank/DDBJ whole genome shotgun (WGS) entry which is preliminary data.</text>
</comment>
<evidence type="ECO:0000313" key="2">
    <source>
        <dbReference type="Proteomes" id="UP001439008"/>
    </source>
</evidence>
<gene>
    <name evidence="1" type="ORF">MHBO_000292</name>
</gene>
<proteinExistence type="predicted"/>
<dbReference type="EMBL" id="JBDODL010000039">
    <property type="protein sequence ID" value="MES1918305.1"/>
    <property type="molecule type" value="Genomic_DNA"/>
</dbReference>
<name>A0ABV2AF39_9EUKA</name>
<reference evidence="1 2" key="1">
    <citation type="journal article" date="2024" name="BMC Biol.">
        <title>Comparative genomics of Ascetosporea gives new insight into the evolutionary basis for animal parasitism in Rhizaria.</title>
        <authorList>
            <person name="Hiltunen Thoren M."/>
            <person name="Onut-Brannstrom I."/>
            <person name="Alfjorden A."/>
            <person name="Peckova H."/>
            <person name="Swords F."/>
            <person name="Hooper C."/>
            <person name="Holzer A.S."/>
            <person name="Bass D."/>
            <person name="Burki F."/>
        </authorList>
    </citation>
    <scope>NUCLEOTIDE SEQUENCE [LARGE SCALE GENOMIC DNA]</scope>
    <source>
        <strain evidence="1">20-A016</strain>
    </source>
</reference>
<sequence length="174" mass="19827">MNESVSETETSNSTVTGARSKRSIENFYSKENRVSLSMTSSRKQKSKNFNCSVPFLNILKKRKNIKFTDASENSLSTLTNSLPVLSEVTKGKTKRETLLKKSLCRKNENFDDSESYWTEVFSTAIADVSPNFEIDSSLLRERDISAEIGSFVTETTGETIVYLKFKHWNFDDIF</sequence>
<dbReference type="Proteomes" id="UP001439008">
    <property type="component" value="Unassembled WGS sequence"/>
</dbReference>
<keyword evidence="2" id="KW-1185">Reference proteome</keyword>